<evidence type="ECO:0000313" key="1">
    <source>
        <dbReference type="EMBL" id="MDZ5662151.1"/>
    </source>
</evidence>
<gene>
    <name evidence="1" type="ORF">SFC79_10285</name>
</gene>
<evidence type="ECO:0000313" key="2">
    <source>
        <dbReference type="Proteomes" id="UP001291999"/>
    </source>
</evidence>
<organism evidence="1 2">
    <name type="scientific">Nocardioides renjunii</name>
    <dbReference type="NCBI Taxonomy" id="3095075"/>
    <lineage>
        <taxon>Bacteria</taxon>
        <taxon>Bacillati</taxon>
        <taxon>Actinomycetota</taxon>
        <taxon>Actinomycetes</taxon>
        <taxon>Propionibacteriales</taxon>
        <taxon>Nocardioidaceae</taxon>
        <taxon>Nocardioides</taxon>
    </lineage>
</organism>
<comment type="caution">
    <text evidence="1">The sequence shown here is derived from an EMBL/GenBank/DDBJ whole genome shotgun (WGS) entry which is preliminary data.</text>
</comment>
<reference evidence="1 2" key="1">
    <citation type="submission" date="2023-11" db="EMBL/GenBank/DDBJ databases">
        <title>Novel species in genus Nocardioides.</title>
        <authorList>
            <person name="Zhou H."/>
        </authorList>
    </citation>
    <scope>NUCLEOTIDE SEQUENCE [LARGE SCALE GENOMIC DNA]</scope>
    <source>
        <strain evidence="1 2">S-58</strain>
    </source>
</reference>
<dbReference type="RefSeq" id="WP_322424267.1">
    <property type="nucleotide sequence ID" value="NZ_JAXQPW010000002.1"/>
</dbReference>
<sequence>MEQIVSADGFAADEDGGIGFFDAVAAWINAAPMHVVAGTMTSAPWGDAGQVEVHREGVSAVVEDLRGRYASVVVGGSLDLDGSTTLGTRHVTTQYRVRG</sequence>
<protein>
    <submittedName>
        <fullName evidence="1">Uncharacterized protein</fullName>
    </submittedName>
</protein>
<dbReference type="Proteomes" id="UP001291999">
    <property type="component" value="Unassembled WGS sequence"/>
</dbReference>
<dbReference type="EMBL" id="JAXQPW010000002">
    <property type="protein sequence ID" value="MDZ5662151.1"/>
    <property type="molecule type" value="Genomic_DNA"/>
</dbReference>
<accession>A0ABU5KB15</accession>
<name>A0ABU5KB15_9ACTN</name>
<proteinExistence type="predicted"/>
<keyword evidence="2" id="KW-1185">Reference proteome</keyword>